<sequence length="156" mass="17354">MKISFRKWIPVILWMLVIFLLSHQDASRSGALSSGLLSRILSLLAPFLPPKLPLPLLHLVLRKGAHFTAYLILSLLVLRTLEDIPRGFRLKALLLCAFYAVTDEFHQTFIPGRAGLVTDVLIDTSGAALGILLQWGGTRLRHGKPKNRALEPRKAS</sequence>
<proteinExistence type="predicted"/>
<name>A0A941CM73_9CLOT</name>
<dbReference type="InterPro" id="IPR006976">
    <property type="entry name" value="VanZ-like"/>
</dbReference>
<evidence type="ECO:0000259" key="1">
    <source>
        <dbReference type="Pfam" id="PF04892"/>
    </source>
</evidence>
<dbReference type="Proteomes" id="UP000675379">
    <property type="component" value="Unassembled WGS sequence"/>
</dbReference>
<gene>
    <name evidence="2" type="ORF">KCG48_02395</name>
</gene>
<dbReference type="RefSeq" id="WP_211799698.1">
    <property type="nucleotide sequence ID" value="NZ_JAGSCS010000002.1"/>
</dbReference>
<comment type="caution">
    <text evidence="2">The sequence shown here is derived from an EMBL/GenBank/DDBJ whole genome shotgun (WGS) entry which is preliminary data.</text>
</comment>
<dbReference type="InterPro" id="IPR016747">
    <property type="entry name" value="Phosphotransbutyrylase"/>
</dbReference>
<organism evidence="2 3">
    <name type="scientific">Proteiniclasticum sediminis</name>
    <dbReference type="NCBI Taxonomy" id="2804028"/>
    <lineage>
        <taxon>Bacteria</taxon>
        <taxon>Bacillati</taxon>
        <taxon>Bacillota</taxon>
        <taxon>Clostridia</taxon>
        <taxon>Eubacteriales</taxon>
        <taxon>Clostridiaceae</taxon>
        <taxon>Proteiniclasticum</taxon>
    </lineage>
</organism>
<protein>
    <submittedName>
        <fullName evidence="2">VanZ family protein</fullName>
    </submittedName>
</protein>
<dbReference type="PIRSF" id="PIRSF019083">
    <property type="entry name" value="UCP019083_VanZ"/>
    <property type="match status" value="1"/>
</dbReference>
<keyword evidence="3" id="KW-1185">Reference proteome</keyword>
<dbReference type="AlphaFoldDB" id="A0A941CM73"/>
<accession>A0A941CM73</accession>
<evidence type="ECO:0000313" key="2">
    <source>
        <dbReference type="EMBL" id="MBR0575182.1"/>
    </source>
</evidence>
<feature type="domain" description="VanZ-like" evidence="1">
    <location>
        <begin position="8"/>
        <end position="133"/>
    </location>
</feature>
<dbReference type="EMBL" id="JAGSCS010000002">
    <property type="protein sequence ID" value="MBR0575182.1"/>
    <property type="molecule type" value="Genomic_DNA"/>
</dbReference>
<dbReference type="Pfam" id="PF04892">
    <property type="entry name" value="VanZ"/>
    <property type="match status" value="1"/>
</dbReference>
<reference evidence="2" key="1">
    <citation type="submission" date="2021-04" db="EMBL/GenBank/DDBJ databases">
        <title>Proteiniclasticum sedimins sp. nov., an obligate anaerobic bacterium isolated from anaerobic sludge.</title>
        <authorList>
            <person name="Liu J."/>
        </authorList>
    </citation>
    <scope>NUCLEOTIDE SEQUENCE</scope>
    <source>
        <strain evidence="2">BAD-10</strain>
    </source>
</reference>
<evidence type="ECO:0000313" key="3">
    <source>
        <dbReference type="Proteomes" id="UP000675379"/>
    </source>
</evidence>
<dbReference type="NCBIfam" id="NF037970">
    <property type="entry name" value="vanZ_1"/>
    <property type="match status" value="1"/>
</dbReference>